<dbReference type="Gene3D" id="1.10.357.10">
    <property type="entry name" value="Tetracycline Repressor, domain 2"/>
    <property type="match status" value="1"/>
</dbReference>
<dbReference type="Pfam" id="PF00440">
    <property type="entry name" value="TetR_N"/>
    <property type="match status" value="1"/>
</dbReference>
<protein>
    <submittedName>
        <fullName evidence="6">AcrR family transcriptional regulator</fullName>
    </submittedName>
</protein>
<comment type="caution">
    <text evidence="6">The sequence shown here is derived from an EMBL/GenBank/DDBJ whole genome shotgun (WGS) entry which is preliminary data.</text>
</comment>
<keyword evidence="3" id="KW-0804">Transcription</keyword>
<dbReference type="GO" id="GO:0003700">
    <property type="term" value="F:DNA-binding transcription factor activity"/>
    <property type="evidence" value="ECO:0007669"/>
    <property type="project" value="TreeGrafter"/>
</dbReference>
<evidence type="ECO:0000313" key="6">
    <source>
        <dbReference type="EMBL" id="MBA2894531.1"/>
    </source>
</evidence>
<dbReference type="EMBL" id="JACDUR010000006">
    <property type="protein sequence ID" value="MBA2894531.1"/>
    <property type="molecule type" value="Genomic_DNA"/>
</dbReference>
<dbReference type="GO" id="GO:0000976">
    <property type="term" value="F:transcription cis-regulatory region binding"/>
    <property type="evidence" value="ECO:0007669"/>
    <property type="project" value="TreeGrafter"/>
</dbReference>
<evidence type="ECO:0000313" key="7">
    <source>
        <dbReference type="Proteomes" id="UP000530928"/>
    </source>
</evidence>
<feature type="domain" description="HTH tetR-type" evidence="5">
    <location>
        <begin position="7"/>
        <end position="66"/>
    </location>
</feature>
<accession>A0A7W0CNQ2</accession>
<dbReference type="Pfam" id="PF21597">
    <property type="entry name" value="TetR_C_43"/>
    <property type="match status" value="1"/>
</dbReference>
<keyword evidence="7" id="KW-1185">Reference proteome</keyword>
<dbReference type="InterPro" id="IPR036271">
    <property type="entry name" value="Tet_transcr_reg_TetR-rel_C_sf"/>
</dbReference>
<dbReference type="AlphaFoldDB" id="A0A7W0CNQ2"/>
<dbReference type="InterPro" id="IPR001647">
    <property type="entry name" value="HTH_TetR"/>
</dbReference>
<evidence type="ECO:0000256" key="2">
    <source>
        <dbReference type="ARBA" id="ARBA00023125"/>
    </source>
</evidence>
<evidence type="ECO:0000256" key="1">
    <source>
        <dbReference type="ARBA" id="ARBA00023015"/>
    </source>
</evidence>
<dbReference type="InterPro" id="IPR009057">
    <property type="entry name" value="Homeodomain-like_sf"/>
</dbReference>
<dbReference type="Proteomes" id="UP000530928">
    <property type="component" value="Unassembled WGS sequence"/>
</dbReference>
<dbReference type="PROSITE" id="PS50977">
    <property type="entry name" value="HTH_TETR_2"/>
    <property type="match status" value="1"/>
</dbReference>
<dbReference type="InterPro" id="IPR050109">
    <property type="entry name" value="HTH-type_TetR-like_transc_reg"/>
</dbReference>
<keyword evidence="1" id="KW-0805">Transcription regulation</keyword>
<dbReference type="PANTHER" id="PTHR30055">
    <property type="entry name" value="HTH-TYPE TRANSCRIPTIONAL REGULATOR RUTR"/>
    <property type="match status" value="1"/>
</dbReference>
<dbReference type="SUPFAM" id="SSF48498">
    <property type="entry name" value="Tetracyclin repressor-like, C-terminal domain"/>
    <property type="match status" value="1"/>
</dbReference>
<proteinExistence type="predicted"/>
<dbReference type="RefSeq" id="WP_246379557.1">
    <property type="nucleotide sequence ID" value="NZ_BAABAM010000004.1"/>
</dbReference>
<name>A0A7W0CNQ2_9ACTN</name>
<dbReference type="InterPro" id="IPR049445">
    <property type="entry name" value="TetR_SbtR-like_C"/>
</dbReference>
<evidence type="ECO:0000256" key="3">
    <source>
        <dbReference type="ARBA" id="ARBA00023163"/>
    </source>
</evidence>
<organism evidence="6 7">
    <name type="scientific">Nonomuraea soli</name>
    <dbReference type="NCBI Taxonomy" id="1032476"/>
    <lineage>
        <taxon>Bacteria</taxon>
        <taxon>Bacillati</taxon>
        <taxon>Actinomycetota</taxon>
        <taxon>Actinomycetes</taxon>
        <taxon>Streptosporangiales</taxon>
        <taxon>Streptosporangiaceae</taxon>
        <taxon>Nonomuraea</taxon>
    </lineage>
</organism>
<dbReference type="SUPFAM" id="SSF46689">
    <property type="entry name" value="Homeodomain-like"/>
    <property type="match status" value="1"/>
</dbReference>
<feature type="DNA-binding region" description="H-T-H motif" evidence="4">
    <location>
        <begin position="29"/>
        <end position="48"/>
    </location>
</feature>
<evidence type="ECO:0000259" key="5">
    <source>
        <dbReference type="PROSITE" id="PS50977"/>
    </source>
</evidence>
<gene>
    <name evidence="6" type="ORF">HNR30_005903</name>
</gene>
<dbReference type="PANTHER" id="PTHR30055:SF234">
    <property type="entry name" value="HTH-TYPE TRANSCRIPTIONAL REGULATOR BETI"/>
    <property type="match status" value="1"/>
</dbReference>
<reference evidence="6 7" key="1">
    <citation type="submission" date="2020-07" db="EMBL/GenBank/DDBJ databases">
        <title>Genomic Encyclopedia of Type Strains, Phase IV (KMG-IV): sequencing the most valuable type-strain genomes for metagenomic binning, comparative biology and taxonomic classification.</title>
        <authorList>
            <person name="Goeker M."/>
        </authorList>
    </citation>
    <scope>NUCLEOTIDE SEQUENCE [LARGE SCALE GENOMIC DNA]</scope>
    <source>
        <strain evidence="6 7">DSM 45533</strain>
    </source>
</reference>
<dbReference type="PRINTS" id="PR00455">
    <property type="entry name" value="HTHTETR"/>
</dbReference>
<sequence length="182" mass="19805">MVRADAERNRARILGVARAVVAEQGTQASLRDVARRAEVGLGTLYRHFPTREALLEMLLRERFDELARHARELEDGSDAGEALARWLGEFVQGGTYRGVATTLMATLNDEESALHAACLSMRQAAGRLLARAQEAGAVRGDVDALDLFALANAVSWIGEQSDGLAERRGHLTALVLDGLRRT</sequence>
<evidence type="ECO:0000256" key="4">
    <source>
        <dbReference type="PROSITE-ProRule" id="PRU00335"/>
    </source>
</evidence>
<keyword evidence="2 4" id="KW-0238">DNA-binding</keyword>